<feature type="domain" description="MPN" evidence="7">
    <location>
        <begin position="12"/>
        <end position="139"/>
    </location>
</feature>
<dbReference type="PANTHER" id="PTHR30471">
    <property type="entry name" value="DNA REPAIR PROTEIN RADC"/>
    <property type="match status" value="1"/>
</dbReference>
<dbReference type="EMBL" id="CAADEY010000087">
    <property type="protein sequence ID" value="VFJ61160.1"/>
    <property type="molecule type" value="Genomic_DNA"/>
</dbReference>
<dbReference type="InterPro" id="IPR037518">
    <property type="entry name" value="MPN"/>
</dbReference>
<dbReference type="InterPro" id="IPR025657">
    <property type="entry name" value="RadC_JAB"/>
</dbReference>
<protein>
    <submittedName>
        <fullName evidence="8">RadC-like JAB domain-containing protein</fullName>
    </submittedName>
</protein>
<evidence type="ECO:0000259" key="7">
    <source>
        <dbReference type="PROSITE" id="PS50249"/>
    </source>
</evidence>
<dbReference type="CDD" id="cd08071">
    <property type="entry name" value="MPN_DUF2466"/>
    <property type="match status" value="1"/>
</dbReference>
<proteinExistence type="predicted"/>
<keyword evidence="5" id="KW-0482">Metalloprotease</keyword>
<name>A0A450T3J9_9GAMM</name>
<dbReference type="GO" id="GO:0008237">
    <property type="term" value="F:metallopeptidase activity"/>
    <property type="evidence" value="ECO:0007669"/>
    <property type="project" value="UniProtKB-KW"/>
</dbReference>
<dbReference type="Pfam" id="PF04002">
    <property type="entry name" value="RadC"/>
    <property type="match status" value="1"/>
</dbReference>
<evidence type="ECO:0000256" key="2">
    <source>
        <dbReference type="ARBA" id="ARBA00022723"/>
    </source>
</evidence>
<sequence length="270" mass="30570">MNIKLTAQEKIQVINGEDLFAIMQKVLLREQKIDRDKEHFWIVGLDAGNRILFIELVSLGGVTSATVKPMETFRVAVLKNAVSAILVHNHTSRDLTPSDADKDLTDRLIQVGRILNIPVFDHLIITTEDFLSFQYQGLMDELRKSLKWVPPYEIEERIRAEERRLREEAVRVAEEDGERRGKEEGVREGLRAGRKEGMEMGLQEGEKKGEMRGKEEGRREGKDEGKKEKAVEIARAALARGLDVGVVAEISGLSETEIRKLTISVMAIRN</sequence>
<keyword evidence="1" id="KW-0645">Protease</keyword>
<evidence type="ECO:0000313" key="8">
    <source>
        <dbReference type="EMBL" id="VFJ61160.1"/>
    </source>
</evidence>
<dbReference type="PROSITE" id="PS50249">
    <property type="entry name" value="MPN"/>
    <property type="match status" value="1"/>
</dbReference>
<evidence type="ECO:0000256" key="5">
    <source>
        <dbReference type="ARBA" id="ARBA00023049"/>
    </source>
</evidence>
<keyword evidence="3" id="KW-0378">Hydrolase</keyword>
<evidence type="ECO:0000256" key="6">
    <source>
        <dbReference type="SAM" id="MobiDB-lite"/>
    </source>
</evidence>
<evidence type="ECO:0000256" key="1">
    <source>
        <dbReference type="ARBA" id="ARBA00022670"/>
    </source>
</evidence>
<dbReference type="GO" id="GO:0046872">
    <property type="term" value="F:metal ion binding"/>
    <property type="evidence" value="ECO:0007669"/>
    <property type="project" value="UniProtKB-KW"/>
</dbReference>
<dbReference type="PANTHER" id="PTHR30471:SF3">
    <property type="entry name" value="UPF0758 PROTEIN YEES-RELATED"/>
    <property type="match status" value="1"/>
</dbReference>
<reference evidence="8" key="1">
    <citation type="submission" date="2019-02" db="EMBL/GenBank/DDBJ databases">
        <authorList>
            <person name="Gruber-Vodicka R. H."/>
            <person name="Seah K. B. B."/>
        </authorList>
    </citation>
    <scope>NUCLEOTIDE SEQUENCE</scope>
    <source>
        <strain evidence="8">BECK_DK161</strain>
    </source>
</reference>
<organism evidence="8">
    <name type="scientific">Candidatus Kentrum sp. DK</name>
    <dbReference type="NCBI Taxonomy" id="2126562"/>
    <lineage>
        <taxon>Bacteria</taxon>
        <taxon>Pseudomonadati</taxon>
        <taxon>Pseudomonadota</taxon>
        <taxon>Gammaproteobacteria</taxon>
        <taxon>Candidatus Kentrum</taxon>
    </lineage>
</organism>
<keyword evidence="4" id="KW-0862">Zinc</keyword>
<evidence type="ECO:0000256" key="3">
    <source>
        <dbReference type="ARBA" id="ARBA00022801"/>
    </source>
</evidence>
<keyword evidence="2" id="KW-0479">Metal-binding</keyword>
<dbReference type="InterPro" id="IPR001405">
    <property type="entry name" value="UPF0758"/>
</dbReference>
<accession>A0A450T3J9</accession>
<gene>
    <name evidence="8" type="ORF">BECKDK2373C_GA0170839_10873</name>
</gene>
<feature type="region of interest" description="Disordered" evidence="6">
    <location>
        <begin position="174"/>
        <end position="228"/>
    </location>
</feature>
<dbReference type="AlphaFoldDB" id="A0A450T3J9"/>
<evidence type="ECO:0000256" key="4">
    <source>
        <dbReference type="ARBA" id="ARBA00022833"/>
    </source>
</evidence>
<dbReference type="Gene3D" id="3.40.140.10">
    <property type="entry name" value="Cytidine Deaminase, domain 2"/>
    <property type="match status" value="1"/>
</dbReference>
<dbReference type="GO" id="GO:0006508">
    <property type="term" value="P:proteolysis"/>
    <property type="evidence" value="ECO:0007669"/>
    <property type="project" value="UniProtKB-KW"/>
</dbReference>